<feature type="domain" description="Aspartyl/asparaginy/proline hydroxylase" evidence="4">
    <location>
        <begin position="201"/>
        <end position="365"/>
    </location>
</feature>
<keyword evidence="6" id="KW-1185">Reference proteome</keyword>
<dbReference type="SUPFAM" id="SSF51197">
    <property type="entry name" value="Clavaminate synthase-like"/>
    <property type="match status" value="1"/>
</dbReference>
<dbReference type="Pfam" id="PF05118">
    <property type="entry name" value="Asp_Arg_Hydrox"/>
    <property type="match status" value="1"/>
</dbReference>
<keyword evidence="3" id="KW-0560">Oxidoreductase</keyword>
<dbReference type="PANTHER" id="PTHR46332:SF5">
    <property type="entry name" value="ASPARTATE BETA-HYDROXYLASE DOMAIN CONTAINING 2"/>
    <property type="match status" value="1"/>
</dbReference>
<evidence type="ECO:0000313" key="6">
    <source>
        <dbReference type="Proteomes" id="UP001626537"/>
    </source>
</evidence>
<dbReference type="Gene3D" id="2.60.120.330">
    <property type="entry name" value="B-lactam Antibiotic, Isopenicillin N Synthase, Chain"/>
    <property type="match status" value="1"/>
</dbReference>
<dbReference type="InterPro" id="IPR007803">
    <property type="entry name" value="Asp/Arg/Pro-Hydrxlase"/>
</dbReference>
<organism evidence="5 6">
    <name type="scientific">Congregibacter variabilis</name>
    <dbReference type="NCBI Taxonomy" id="3081200"/>
    <lineage>
        <taxon>Bacteria</taxon>
        <taxon>Pseudomonadati</taxon>
        <taxon>Pseudomonadota</taxon>
        <taxon>Gammaproteobacteria</taxon>
        <taxon>Cellvibrionales</taxon>
        <taxon>Halieaceae</taxon>
        <taxon>Congregibacter</taxon>
    </lineage>
</organism>
<evidence type="ECO:0000256" key="3">
    <source>
        <dbReference type="ARBA" id="ARBA00023002"/>
    </source>
</evidence>
<dbReference type="EMBL" id="CP136864">
    <property type="protein sequence ID" value="WOJ92361.1"/>
    <property type="molecule type" value="Genomic_DNA"/>
</dbReference>
<dbReference type="InterPro" id="IPR011990">
    <property type="entry name" value="TPR-like_helical_dom_sf"/>
</dbReference>
<dbReference type="InterPro" id="IPR019734">
    <property type="entry name" value="TPR_rpt"/>
</dbReference>
<comment type="similarity">
    <text evidence="1">Belongs to the aspartyl/asparaginyl beta-hydroxylase family.</text>
</comment>
<accession>A0ABZ0I007</accession>
<name>A0ABZ0I007_9GAMM</name>
<dbReference type="Gene3D" id="1.25.40.10">
    <property type="entry name" value="Tetratricopeptide repeat domain"/>
    <property type="match status" value="1"/>
</dbReference>
<dbReference type="SUPFAM" id="SSF48452">
    <property type="entry name" value="TPR-like"/>
    <property type="match status" value="1"/>
</dbReference>
<dbReference type="InterPro" id="IPR027443">
    <property type="entry name" value="IPNS-like_sf"/>
</dbReference>
<sequence>MVAGPELKKIIVDSQAMVRQGDPRGALSYLQSAAPQLAGYVDFHMNVAIAQRALGDLPAAIKALNNALAIDPYAFMPMLSKGAILEQMGDMRTAAQVYKDVLRIAPPDSDTPASLRPPLQRAQEVVDEQAAAMASYFRDTLSPLMQEHGGESLGRFEECMDVVAGVKRVYNAEPVQVHYPRLPAIPFFDRSYFPWFETLEAATETIQGELQSLMNEGLPGFKPYVQYAPGTPENQFKPLNHSDNWSSLWLWKDGQPQKEAMARCPKTTAVLEQLPLADQPDFAPTALFSALAPHTKIPPHTGSTNTRLLVHLPLILPGPAGFRVGNEVREWRIGEAWAFDDTIEHEAWNDADQTRVIMIFDIWNPLLTEAERSMVSALLGTHRDWLAGAGK</sequence>
<evidence type="ECO:0000256" key="2">
    <source>
        <dbReference type="ARBA" id="ARBA00022964"/>
    </source>
</evidence>
<dbReference type="SMART" id="SM00028">
    <property type="entry name" value="TPR"/>
    <property type="match status" value="2"/>
</dbReference>
<evidence type="ECO:0000259" key="4">
    <source>
        <dbReference type="Pfam" id="PF05118"/>
    </source>
</evidence>
<gene>
    <name evidence="5" type="ORF">R0135_11255</name>
</gene>
<keyword evidence="2" id="KW-0223">Dioxygenase</keyword>
<dbReference type="PANTHER" id="PTHR46332">
    <property type="entry name" value="ASPARTATE BETA-HYDROXYLASE DOMAIN-CONTAINING PROTEIN 2"/>
    <property type="match status" value="1"/>
</dbReference>
<reference evidence="5 6" key="1">
    <citation type="submission" date="2023-10" db="EMBL/GenBank/DDBJ databases">
        <title>Two novel species belonging to the OM43/NOR5 clade.</title>
        <authorList>
            <person name="Park M."/>
        </authorList>
    </citation>
    <scope>NUCLEOTIDE SEQUENCE [LARGE SCALE GENOMIC DNA]</scope>
    <source>
        <strain evidence="5 6">IMCC43200</strain>
    </source>
</reference>
<evidence type="ECO:0000256" key="1">
    <source>
        <dbReference type="ARBA" id="ARBA00007730"/>
    </source>
</evidence>
<dbReference type="InterPro" id="IPR051821">
    <property type="entry name" value="Asp/Asn_beta-hydroxylase"/>
</dbReference>
<evidence type="ECO:0000313" key="5">
    <source>
        <dbReference type="EMBL" id="WOJ92361.1"/>
    </source>
</evidence>
<proteinExistence type="inferred from homology"/>
<dbReference type="Proteomes" id="UP001626537">
    <property type="component" value="Chromosome"/>
</dbReference>
<dbReference type="RefSeq" id="WP_407346956.1">
    <property type="nucleotide sequence ID" value="NZ_CP136864.1"/>
</dbReference>
<protein>
    <submittedName>
        <fullName evidence="5">Aspartyl/asparaginyl beta-hydroxylase domain-containing protein</fullName>
    </submittedName>
</protein>